<evidence type="ECO:0000313" key="4">
    <source>
        <dbReference type="EMBL" id="REG24470.1"/>
    </source>
</evidence>
<dbReference type="Proteomes" id="UP000256345">
    <property type="component" value="Unassembled WGS sequence"/>
</dbReference>
<protein>
    <submittedName>
        <fullName evidence="4">HYR domain-containing protein</fullName>
    </submittedName>
</protein>
<evidence type="ECO:0000313" key="5">
    <source>
        <dbReference type="Proteomes" id="UP000256345"/>
    </source>
</evidence>
<name>A0ABX9JQF5_9BACT</name>
<dbReference type="InterPro" id="IPR015915">
    <property type="entry name" value="Kelch-typ_b-propeller"/>
</dbReference>
<dbReference type="Pfam" id="PF24681">
    <property type="entry name" value="Kelch_KLHDC2_KLHL20_DRC7"/>
    <property type="match status" value="1"/>
</dbReference>
<dbReference type="Gene3D" id="2.120.10.80">
    <property type="entry name" value="Kelch-type beta propeller"/>
    <property type="match status" value="1"/>
</dbReference>
<dbReference type="SMART" id="SM00612">
    <property type="entry name" value="Kelch"/>
    <property type="match status" value="6"/>
</dbReference>
<dbReference type="PANTHER" id="PTHR46344">
    <property type="entry name" value="OS02G0202900 PROTEIN"/>
    <property type="match status" value="1"/>
</dbReference>
<feature type="domain" description="HYR" evidence="3">
    <location>
        <begin position="867"/>
        <end position="946"/>
    </location>
</feature>
<dbReference type="Gene3D" id="2.60.40.10">
    <property type="entry name" value="Immunoglobulins"/>
    <property type="match status" value="1"/>
</dbReference>
<comment type="caution">
    <text evidence="4">The sequence shown here is derived from an EMBL/GenBank/DDBJ whole genome shotgun (WGS) entry which is preliminary data.</text>
</comment>
<gene>
    <name evidence="4" type="ORF">ATI61_11478</name>
</gene>
<dbReference type="InterPro" id="IPR011043">
    <property type="entry name" value="Gal_Oxase/kelch_b-propeller"/>
</dbReference>
<sequence>MVSALHEKVKDGENHLRQAHAVFLTVLVSQLLSACDTQPKEPEWLEHTAPLNEEGFPSEASATDEEAYLLLDPASLATAGDAGTIELEHNVLQGTARLTNRNPEILALLAEDPWHDRAIVSATSTKPAGFTASTTSVQFKSPSEYSFSMLVEAGAGGDAGVVYTLRGSRGAQTLGASYDFPPVAGSVVRHREQQPGPTDVTLTSCIGVVHFEFGTDETCQTPSPAFLSASVSGSFDTYRLGTQPRYTGYVTGGTNWSQILYYFVRGKDGRQYVFSKPVNWTAGCDEVVRICTPIPDDIIQPPLGHLTGPWELTGETLSHTRTLYANYLPEPLSRSFSSAVPTSPVSEPATWWKMSSMEAGEWSLYGLGYLRKGREFTRFVTPRTVQATVLGAQTTSPTLEVEGETRHAFAMRPAYFYGAVRLADPFIPLNPGSRSTLESLFFEADHDSNGDGIPNQVILGTSGSFLYARSAVPAHEGDSRTAFPGHFDRTRGELASTYEQVLPNPYNLPHNWTQRNLVLRFWSEGVNPNTRPGMYDEANFRYGTLNLGQENTYQSAINVSLDAGQWNKIDHEYCFNEVQLQYTTASGRFYNPQVRVGGSFKGKDWRALPSHYAVAGTLYGTPAFVGYEPSLEELGQEGSVSLALPQGTYTLTPAATMVSDDGTENVATFAPISVTLGCGQRVKLVPPLSVSISSASGCATGPSIPISGVVKSKPAVVDRIWYRLNGGPEVPVCTNCGIDPAYSFTLPLQACNNTLQVFAQSEGMREPATGTAEFVWDDPADGPSCPNTYCVNRRPVARCRSVTVAADSACRGCASVDDGSYDPDGDETFSCVQTPECPHALGSRKVTLTCTDDLGLSSSCEATVTVTDVTPPALVCPDETPVLECRDGGAVATYVTRATDNCGGVTTACAPASGSTFPRGTTLASCSATDSAGNRASCDLPITVQDTQPPTLTLNGPDTVTLGCGTGASYTEQGATASDVCLGDLTAQVRISGTVDVSVPGSYTLTYTVADLAGNTATTTRTVHVGAAPSTCSATPANWAPTGRLASPRLQHTTTPLPSGKVLVVGGFSWSTELYDPGTGTWETTGSTFATHRDHTATLLPDGRVLVAGGDGSEPGDFAEVYDATTGLWQPAGALGTARRFHTATLLPDGRVLVTGGSDDTGAVQASAELYEPATGSWQPAAGMATARSHHTATLLRSGQVLITGGNDGNGTFLSSSELYDPATGSWRSTGGMTTARRFHAAALLPSGEVLVTGGGGTLALSNTAELYNPATATWTATGGLGTARRYHTATVLKDGRVLVVGGYNERDGILTSAELYNACGNGWCPAGSMAVDRYAHTATLLTNGRVLLTAGVSNRDQSSAELYIP</sequence>
<dbReference type="Gene3D" id="2.130.10.80">
    <property type="entry name" value="Galactose oxidase/kelch, beta-propeller"/>
    <property type="match status" value="1"/>
</dbReference>
<reference evidence="4 5" key="1">
    <citation type="submission" date="2018-08" db="EMBL/GenBank/DDBJ databases">
        <title>Genomic Encyclopedia of Archaeal and Bacterial Type Strains, Phase II (KMG-II): from individual species to whole genera.</title>
        <authorList>
            <person name="Goeker M."/>
        </authorList>
    </citation>
    <scope>NUCLEOTIDE SEQUENCE [LARGE SCALE GENOMIC DNA]</scope>
    <source>
        <strain evidence="4 5">DSM 2261</strain>
    </source>
</reference>
<dbReference type="InterPro" id="IPR003410">
    <property type="entry name" value="HYR_dom"/>
</dbReference>
<dbReference type="Pfam" id="PF16403">
    <property type="entry name" value="Bact_surface_Ig-like"/>
    <property type="match status" value="1"/>
</dbReference>
<dbReference type="EMBL" id="QUMU01000014">
    <property type="protein sequence ID" value="REG24470.1"/>
    <property type="molecule type" value="Genomic_DNA"/>
</dbReference>
<evidence type="ECO:0000259" key="3">
    <source>
        <dbReference type="PROSITE" id="PS50825"/>
    </source>
</evidence>
<dbReference type="PROSITE" id="PS50825">
    <property type="entry name" value="HYR"/>
    <property type="match status" value="1"/>
</dbReference>
<organism evidence="4 5">
    <name type="scientific">Archangium gephyra</name>
    <dbReference type="NCBI Taxonomy" id="48"/>
    <lineage>
        <taxon>Bacteria</taxon>
        <taxon>Pseudomonadati</taxon>
        <taxon>Myxococcota</taxon>
        <taxon>Myxococcia</taxon>
        <taxon>Myxococcales</taxon>
        <taxon>Cystobacterineae</taxon>
        <taxon>Archangiaceae</taxon>
        <taxon>Archangium</taxon>
    </lineage>
</organism>
<dbReference type="InterPro" id="IPR037293">
    <property type="entry name" value="Gal_Oxidase_central_sf"/>
</dbReference>
<evidence type="ECO:0000256" key="1">
    <source>
        <dbReference type="ARBA" id="ARBA00022441"/>
    </source>
</evidence>
<dbReference type="SUPFAM" id="SSF117281">
    <property type="entry name" value="Kelch motif"/>
    <property type="match status" value="1"/>
</dbReference>
<dbReference type="PANTHER" id="PTHR46344:SF27">
    <property type="entry name" value="KELCH REPEAT SUPERFAMILY PROTEIN"/>
    <property type="match status" value="1"/>
</dbReference>
<dbReference type="InterPro" id="IPR032179">
    <property type="entry name" value="Cry22Aa_Ig-like"/>
</dbReference>
<dbReference type="SUPFAM" id="SSF50965">
    <property type="entry name" value="Galactose oxidase, central domain"/>
    <property type="match status" value="1"/>
</dbReference>
<keyword evidence="5" id="KW-1185">Reference proteome</keyword>
<keyword evidence="1" id="KW-0880">Kelch repeat</keyword>
<dbReference type="InterPro" id="IPR013783">
    <property type="entry name" value="Ig-like_fold"/>
</dbReference>
<dbReference type="Pfam" id="PF02494">
    <property type="entry name" value="HYR"/>
    <property type="match status" value="1"/>
</dbReference>
<evidence type="ECO:0000256" key="2">
    <source>
        <dbReference type="ARBA" id="ARBA00022737"/>
    </source>
</evidence>
<dbReference type="InterPro" id="IPR006652">
    <property type="entry name" value="Kelch_1"/>
</dbReference>
<proteinExistence type="predicted"/>
<accession>A0ABX9JQF5</accession>
<keyword evidence="2" id="KW-0677">Repeat</keyword>